<evidence type="ECO:0000256" key="1">
    <source>
        <dbReference type="SAM" id="MobiDB-lite"/>
    </source>
</evidence>
<dbReference type="Proteomes" id="UP000002247">
    <property type="component" value="Chromosome"/>
</dbReference>
<evidence type="ECO:0008006" key="5">
    <source>
        <dbReference type="Google" id="ProtNLM"/>
    </source>
</evidence>
<accession>D6Z870</accession>
<keyword evidence="2" id="KW-0812">Transmembrane</keyword>
<keyword evidence="2" id="KW-0472">Membrane</keyword>
<reference evidence="3 4" key="1">
    <citation type="journal article" date="2010" name="Stand. Genomic Sci.">
        <title>Complete genome sequence of Segniliparus rotundus type strain (CDC 1076).</title>
        <authorList>
            <person name="Sikorski J."/>
            <person name="Lapidus A."/>
            <person name="Copeland A."/>
            <person name="Misra M."/>
            <person name="Glavina Del Rio T."/>
            <person name="Nolan M."/>
            <person name="Lucas S."/>
            <person name="Chen F."/>
            <person name="Tice H."/>
            <person name="Cheng J.F."/>
            <person name="Jando M."/>
            <person name="Schneider S."/>
            <person name="Bruce D."/>
            <person name="Goodwin L."/>
            <person name="Pitluck S."/>
            <person name="Liolios K."/>
            <person name="Mikhailova N."/>
            <person name="Pati A."/>
            <person name="Ivanova N."/>
            <person name="Mavromatis K."/>
            <person name="Chen A."/>
            <person name="Palaniappan K."/>
            <person name="Chertkov O."/>
            <person name="Land M."/>
            <person name="Hauser L."/>
            <person name="Chang Y.J."/>
            <person name="Jeffries C.D."/>
            <person name="Brettin T."/>
            <person name="Detter J.C."/>
            <person name="Han C."/>
            <person name="Rohde M."/>
            <person name="Goker M."/>
            <person name="Bristow J."/>
            <person name="Eisen J.A."/>
            <person name="Markowitz V."/>
            <person name="Hugenholtz P."/>
            <person name="Kyrpides N.C."/>
            <person name="Klenk H.P."/>
        </authorList>
    </citation>
    <scope>NUCLEOTIDE SEQUENCE [LARGE SCALE GENOMIC DNA]</scope>
    <source>
        <strain evidence="4">ATCC BAA-972 / CDC 1076 / CIP 108378 / DSM 44985 / JCM 13578</strain>
    </source>
</reference>
<dbReference type="HOGENOM" id="CLU_113726_3_1_11"/>
<keyword evidence="4" id="KW-1185">Reference proteome</keyword>
<dbReference type="Pfam" id="PF14012">
    <property type="entry name" value="DUF4229"/>
    <property type="match status" value="1"/>
</dbReference>
<dbReference type="EMBL" id="CP001958">
    <property type="protein sequence ID" value="ADG98150.1"/>
    <property type="molecule type" value="Genomic_DNA"/>
</dbReference>
<evidence type="ECO:0000256" key="2">
    <source>
        <dbReference type="SAM" id="Phobius"/>
    </source>
</evidence>
<gene>
    <name evidence="3" type="ordered locus">Srot_1689</name>
</gene>
<feature type="compositionally biased region" description="Basic and acidic residues" evidence="1">
    <location>
        <begin position="79"/>
        <end position="95"/>
    </location>
</feature>
<feature type="region of interest" description="Disordered" evidence="1">
    <location>
        <begin position="72"/>
        <end position="95"/>
    </location>
</feature>
<keyword evidence="2" id="KW-1133">Transmembrane helix</keyword>
<sequence length="95" mass="10124">MAMRFGLLAVVAALVWGVGRLMGVHVPVVVALLFAGVASMPLSWLLFKQFNVNIGAAMAQADGRRRSERAALRAQLAGEKTDAARADERGTTSQE</sequence>
<dbReference type="KEGG" id="srt:Srot_1689"/>
<protein>
    <recommendedName>
        <fullName evidence="5">DUF4229 domain-containing protein</fullName>
    </recommendedName>
</protein>
<dbReference type="InterPro" id="IPR025323">
    <property type="entry name" value="DUF4229"/>
</dbReference>
<dbReference type="AlphaFoldDB" id="D6Z870"/>
<proteinExistence type="predicted"/>
<organism evidence="3 4">
    <name type="scientific">Segniliparus rotundus (strain ATCC BAA-972 / CDC 1076 / CIP 108378 / DSM 44985 / JCM 13578)</name>
    <dbReference type="NCBI Taxonomy" id="640132"/>
    <lineage>
        <taxon>Bacteria</taxon>
        <taxon>Bacillati</taxon>
        <taxon>Actinomycetota</taxon>
        <taxon>Actinomycetes</taxon>
        <taxon>Mycobacteriales</taxon>
        <taxon>Segniliparaceae</taxon>
        <taxon>Segniliparus</taxon>
    </lineage>
</organism>
<dbReference type="STRING" id="640132.Srot_1689"/>
<evidence type="ECO:0000313" key="4">
    <source>
        <dbReference type="Proteomes" id="UP000002247"/>
    </source>
</evidence>
<feature type="transmembrane region" description="Helical" evidence="2">
    <location>
        <begin position="27"/>
        <end position="47"/>
    </location>
</feature>
<name>D6Z870_SEGRD</name>
<evidence type="ECO:0000313" key="3">
    <source>
        <dbReference type="EMBL" id="ADG98150.1"/>
    </source>
</evidence>